<dbReference type="Proteomes" id="UP000683000">
    <property type="component" value="Unassembled WGS sequence"/>
</dbReference>
<organism evidence="1 2">
    <name type="scientific">Boletus reticuloceps</name>
    <dbReference type="NCBI Taxonomy" id="495285"/>
    <lineage>
        <taxon>Eukaryota</taxon>
        <taxon>Fungi</taxon>
        <taxon>Dikarya</taxon>
        <taxon>Basidiomycota</taxon>
        <taxon>Agaricomycotina</taxon>
        <taxon>Agaricomycetes</taxon>
        <taxon>Agaricomycetidae</taxon>
        <taxon>Boletales</taxon>
        <taxon>Boletineae</taxon>
        <taxon>Boletaceae</taxon>
        <taxon>Boletoideae</taxon>
        <taxon>Boletus</taxon>
    </lineage>
</organism>
<gene>
    <name evidence="1" type="ORF">JVT61DRAFT_6352</name>
</gene>
<evidence type="ECO:0000313" key="2">
    <source>
        <dbReference type="Proteomes" id="UP000683000"/>
    </source>
</evidence>
<reference evidence="1" key="1">
    <citation type="submission" date="2021-03" db="EMBL/GenBank/DDBJ databases">
        <title>Evolutionary innovations through gain and loss of genes in the ectomycorrhizal Boletales.</title>
        <authorList>
            <person name="Wu G."/>
            <person name="Miyauchi S."/>
            <person name="Morin E."/>
            <person name="Yang Z.-L."/>
            <person name="Xu J."/>
            <person name="Martin F.M."/>
        </authorList>
    </citation>
    <scope>NUCLEOTIDE SEQUENCE</scope>
    <source>
        <strain evidence="1">BR01</strain>
    </source>
</reference>
<dbReference type="OrthoDB" id="5419821at2759"/>
<proteinExistence type="predicted"/>
<sequence>MSLSDISDLTDLSTDVDEPLAKRTSKVKKAAKEYKITNVLRAPRTAQYTAKSLYDQIIDNSIDLDPDYQRGKPFACGVIAGIIAGSDGADFKKT</sequence>
<protein>
    <submittedName>
        <fullName evidence="1">Uncharacterized protein</fullName>
    </submittedName>
</protein>
<dbReference type="EMBL" id="JAGFBS010000021">
    <property type="protein sequence ID" value="KAG6373681.1"/>
    <property type="molecule type" value="Genomic_DNA"/>
</dbReference>
<dbReference type="AlphaFoldDB" id="A0A8I3A6T3"/>
<keyword evidence="2" id="KW-1185">Reference proteome</keyword>
<comment type="caution">
    <text evidence="1">The sequence shown here is derived from an EMBL/GenBank/DDBJ whole genome shotgun (WGS) entry which is preliminary data.</text>
</comment>
<accession>A0A8I3A6T3</accession>
<evidence type="ECO:0000313" key="1">
    <source>
        <dbReference type="EMBL" id="KAG6373681.1"/>
    </source>
</evidence>
<name>A0A8I3A6T3_9AGAM</name>